<reference evidence="1 2" key="1">
    <citation type="journal article" date="2012" name="J. Bacteriol.">
        <title>Genome Sequence of the Protease-Producing Bacterium Rheinheimera nanhaiensis E407-8T, Isolated from Deep-Sea Sediment of the South China Sea.</title>
        <authorList>
            <person name="Zhang X.-Y."/>
            <person name="Zhang Y.-J."/>
            <person name="Qin Q.-L."/>
            <person name="Xie B.-B."/>
            <person name="Chen X.-L."/>
            <person name="Zhou B.-C."/>
            <person name="Zhang Y.-Z."/>
        </authorList>
    </citation>
    <scope>NUCLEOTIDE SEQUENCE [LARGE SCALE GENOMIC DNA]</scope>
    <source>
        <strain evidence="1 2">E407-8</strain>
    </source>
</reference>
<dbReference type="Proteomes" id="UP000004374">
    <property type="component" value="Unassembled WGS sequence"/>
</dbReference>
<gene>
    <name evidence="1" type="ORF">RNAN_3450</name>
</gene>
<protein>
    <submittedName>
        <fullName evidence="1">Uncharacterized protein</fullName>
    </submittedName>
</protein>
<dbReference type="EMBL" id="BAFK01000028">
    <property type="protein sequence ID" value="GAB60426.1"/>
    <property type="molecule type" value="Genomic_DNA"/>
</dbReference>
<dbReference type="AlphaFoldDB" id="I1E298"/>
<sequence length="38" mass="4575">MTAFPSLVLWLNATLPQNNQLQSRNLWRRYMLMVMHEA</sequence>
<proteinExistence type="predicted"/>
<keyword evidence="2" id="KW-1185">Reference proteome</keyword>
<organism evidence="1 2">
    <name type="scientific">Rheinheimera nanhaiensis E407-8</name>
    <dbReference type="NCBI Taxonomy" id="562729"/>
    <lineage>
        <taxon>Bacteria</taxon>
        <taxon>Pseudomonadati</taxon>
        <taxon>Pseudomonadota</taxon>
        <taxon>Gammaproteobacteria</taxon>
        <taxon>Chromatiales</taxon>
        <taxon>Chromatiaceae</taxon>
        <taxon>Rheinheimera</taxon>
    </lineage>
</organism>
<evidence type="ECO:0000313" key="1">
    <source>
        <dbReference type="EMBL" id="GAB60426.1"/>
    </source>
</evidence>
<comment type="caution">
    <text evidence="1">The sequence shown here is derived from an EMBL/GenBank/DDBJ whole genome shotgun (WGS) entry which is preliminary data.</text>
</comment>
<evidence type="ECO:0000313" key="2">
    <source>
        <dbReference type="Proteomes" id="UP000004374"/>
    </source>
</evidence>
<accession>I1E298</accession>
<name>I1E298_9GAMM</name>